<dbReference type="Pfam" id="PF21088">
    <property type="entry name" value="MS_channel_1st"/>
    <property type="match status" value="1"/>
</dbReference>
<dbReference type="SUPFAM" id="SSF82861">
    <property type="entry name" value="Mechanosensitive channel protein MscS (YggB), transmembrane region"/>
    <property type="match status" value="1"/>
</dbReference>
<evidence type="ECO:0000256" key="7">
    <source>
        <dbReference type="SAM" id="Phobius"/>
    </source>
</evidence>
<evidence type="ECO:0000313" key="11">
    <source>
        <dbReference type="Proteomes" id="UP001165395"/>
    </source>
</evidence>
<feature type="transmembrane region" description="Helical" evidence="7">
    <location>
        <begin position="95"/>
        <end position="116"/>
    </location>
</feature>
<organism evidence="10 11">
    <name type="scientific">Leeia speluncae</name>
    <dbReference type="NCBI Taxonomy" id="2884804"/>
    <lineage>
        <taxon>Bacteria</taxon>
        <taxon>Pseudomonadati</taxon>
        <taxon>Pseudomonadota</taxon>
        <taxon>Betaproteobacteria</taxon>
        <taxon>Neisseriales</taxon>
        <taxon>Leeiaceae</taxon>
        <taxon>Leeia</taxon>
    </lineage>
</organism>
<dbReference type="InterPro" id="IPR049142">
    <property type="entry name" value="MS_channel_1st"/>
</dbReference>
<sequence length="429" mass="47649">MSAPLYNILDASEVKDLWLDLSEGLFKATQLRQILIICVAITLAFTLHRLFRPKNQSSTKTISLYGFHRVLFPIAALLVVETGKHFLHPHQSVRLLNIATSLLIALTIIRAAVYFLRNIFNENKWLRISEKSLVSTIWLGFALHITGQLQWIIHTLDELSIPLGKHSLSLLMLINGALSISITLIIALWVGRTLERRILSSDVLDSSLRVMLAKLSRALLLVIGVMIALPLVGIDLTLFSVFGGALGVGLGLGLQKIASNYVSGFIILMDRSIRLGNFITVDNKYGEVTRLTARYLVLRQSDGTEAIIPNDTLITSVVLNHSYSDQNMLVQITLLIANNSNIQLAQQIMSNATKSHPRILQVPSPNVVYKTIRHEGVELELSLWLSDPQNGTGQLRSDLLQEIHAQFKSNQIELAPITTAIFNSTTKTT</sequence>
<evidence type="ECO:0000256" key="1">
    <source>
        <dbReference type="ARBA" id="ARBA00004651"/>
    </source>
</evidence>
<keyword evidence="4 7" id="KW-0812">Transmembrane</keyword>
<proteinExistence type="inferred from homology"/>
<feature type="domain" description="Mechanosensitive ion channel transmembrane helices 2/3" evidence="9">
    <location>
        <begin position="214"/>
        <end position="255"/>
    </location>
</feature>
<feature type="domain" description="Mechanosensitive ion channel MscS" evidence="8">
    <location>
        <begin position="257"/>
        <end position="322"/>
    </location>
</feature>
<feature type="transmembrane region" description="Helical" evidence="7">
    <location>
        <begin position="62"/>
        <end position="80"/>
    </location>
</feature>
<comment type="similarity">
    <text evidence="2">Belongs to the MscS (TC 1.A.23) family.</text>
</comment>
<evidence type="ECO:0000256" key="4">
    <source>
        <dbReference type="ARBA" id="ARBA00022692"/>
    </source>
</evidence>
<dbReference type="Gene3D" id="1.10.287.1260">
    <property type="match status" value="1"/>
</dbReference>
<feature type="transmembrane region" description="Helical" evidence="7">
    <location>
        <begin position="218"/>
        <end position="242"/>
    </location>
</feature>
<dbReference type="InterPro" id="IPR023408">
    <property type="entry name" value="MscS_beta-dom_sf"/>
</dbReference>
<dbReference type="Gene3D" id="2.30.30.60">
    <property type="match status" value="1"/>
</dbReference>
<dbReference type="Proteomes" id="UP001165395">
    <property type="component" value="Unassembled WGS sequence"/>
</dbReference>
<dbReference type="PANTHER" id="PTHR30347">
    <property type="entry name" value="POTASSIUM CHANNEL RELATED"/>
    <property type="match status" value="1"/>
</dbReference>
<evidence type="ECO:0000259" key="8">
    <source>
        <dbReference type="Pfam" id="PF00924"/>
    </source>
</evidence>
<dbReference type="InterPro" id="IPR010920">
    <property type="entry name" value="LSM_dom_sf"/>
</dbReference>
<feature type="transmembrane region" description="Helical" evidence="7">
    <location>
        <begin position="248"/>
        <end position="268"/>
    </location>
</feature>
<dbReference type="InterPro" id="IPR052702">
    <property type="entry name" value="MscS-like_channel"/>
</dbReference>
<evidence type="ECO:0000256" key="2">
    <source>
        <dbReference type="ARBA" id="ARBA00008017"/>
    </source>
</evidence>
<feature type="transmembrane region" description="Helical" evidence="7">
    <location>
        <begin position="168"/>
        <end position="190"/>
    </location>
</feature>
<dbReference type="InterPro" id="IPR006685">
    <property type="entry name" value="MscS_channel_2nd"/>
</dbReference>
<protein>
    <submittedName>
        <fullName evidence="10">Mechanosensitive ion channel</fullName>
    </submittedName>
</protein>
<gene>
    <name evidence="10" type="ORF">LIN78_03145</name>
</gene>
<keyword evidence="6 7" id="KW-0472">Membrane</keyword>
<accession>A0ABS8D2Y7</accession>
<reference evidence="10" key="1">
    <citation type="submission" date="2021-10" db="EMBL/GenBank/DDBJ databases">
        <title>The complete genome sequence of Leeia sp. TBRC 13508.</title>
        <authorList>
            <person name="Charoenyingcharoen P."/>
            <person name="Yukphan P."/>
        </authorList>
    </citation>
    <scope>NUCLEOTIDE SEQUENCE</scope>
    <source>
        <strain evidence="10">TBRC 13508</strain>
    </source>
</reference>
<evidence type="ECO:0000256" key="6">
    <source>
        <dbReference type="ARBA" id="ARBA00023136"/>
    </source>
</evidence>
<dbReference type="EMBL" id="JAJBZT010000002">
    <property type="protein sequence ID" value="MCB6182545.1"/>
    <property type="molecule type" value="Genomic_DNA"/>
</dbReference>
<comment type="subcellular location">
    <subcellularLocation>
        <location evidence="1">Cell membrane</location>
        <topology evidence="1">Multi-pass membrane protein</topology>
    </subcellularLocation>
</comment>
<feature type="transmembrane region" description="Helical" evidence="7">
    <location>
        <begin position="31"/>
        <end position="50"/>
    </location>
</feature>
<keyword evidence="3" id="KW-1003">Cell membrane</keyword>
<dbReference type="SUPFAM" id="SSF50182">
    <property type="entry name" value="Sm-like ribonucleoproteins"/>
    <property type="match status" value="1"/>
</dbReference>
<keyword evidence="5 7" id="KW-1133">Transmembrane helix</keyword>
<dbReference type="InterPro" id="IPR011014">
    <property type="entry name" value="MscS_channel_TM-2"/>
</dbReference>
<dbReference type="SUPFAM" id="SSF82689">
    <property type="entry name" value="Mechanosensitive channel protein MscS (YggB), C-terminal domain"/>
    <property type="match status" value="1"/>
</dbReference>
<evidence type="ECO:0000256" key="3">
    <source>
        <dbReference type="ARBA" id="ARBA00022475"/>
    </source>
</evidence>
<dbReference type="InterPro" id="IPR011066">
    <property type="entry name" value="MscS_channel_C_sf"/>
</dbReference>
<dbReference type="Pfam" id="PF00924">
    <property type="entry name" value="MS_channel_2nd"/>
    <property type="match status" value="1"/>
</dbReference>
<name>A0ABS8D2Y7_9NEIS</name>
<evidence type="ECO:0000259" key="9">
    <source>
        <dbReference type="Pfam" id="PF21088"/>
    </source>
</evidence>
<dbReference type="PANTHER" id="PTHR30347:SF1">
    <property type="entry name" value="MECHANOSENSITIVE CHANNEL MSCK"/>
    <property type="match status" value="1"/>
</dbReference>
<evidence type="ECO:0000313" key="10">
    <source>
        <dbReference type="EMBL" id="MCB6182545.1"/>
    </source>
</evidence>
<feature type="transmembrane region" description="Helical" evidence="7">
    <location>
        <begin position="137"/>
        <end position="156"/>
    </location>
</feature>
<comment type="caution">
    <text evidence="10">The sequence shown here is derived from an EMBL/GenBank/DDBJ whole genome shotgun (WGS) entry which is preliminary data.</text>
</comment>
<dbReference type="RefSeq" id="WP_227178385.1">
    <property type="nucleotide sequence ID" value="NZ_JAJBZT010000002.1"/>
</dbReference>
<keyword evidence="11" id="KW-1185">Reference proteome</keyword>
<dbReference type="Gene3D" id="3.30.70.100">
    <property type="match status" value="1"/>
</dbReference>
<evidence type="ECO:0000256" key="5">
    <source>
        <dbReference type="ARBA" id="ARBA00022989"/>
    </source>
</evidence>